<protein>
    <submittedName>
        <fullName evidence="3">Hypothetical_protein</fullName>
    </submittedName>
</protein>
<dbReference type="EMBL" id="CATOUU010001185">
    <property type="protein sequence ID" value="CAI9978492.1"/>
    <property type="molecule type" value="Genomic_DNA"/>
</dbReference>
<keyword evidence="4" id="KW-1185">Reference proteome</keyword>
<reference evidence="3 4" key="2">
    <citation type="submission" date="2024-07" db="EMBL/GenBank/DDBJ databases">
        <authorList>
            <person name="Akdeniz Z."/>
        </authorList>
    </citation>
    <scope>NUCLEOTIDE SEQUENCE [LARGE SCALE GENOMIC DNA]</scope>
</reference>
<name>A0AA86V6T3_9EUKA</name>
<accession>A0AA86V6T3</accession>
<proteinExistence type="predicted"/>
<dbReference type="AlphaFoldDB" id="A0AA86V6T3"/>
<evidence type="ECO:0000313" key="4">
    <source>
        <dbReference type="Proteomes" id="UP001642409"/>
    </source>
</evidence>
<feature type="region of interest" description="Disordered" evidence="1">
    <location>
        <begin position="66"/>
        <end position="127"/>
    </location>
</feature>
<evidence type="ECO:0000313" key="2">
    <source>
        <dbReference type="EMBL" id="CAI9978492.1"/>
    </source>
</evidence>
<organism evidence="2">
    <name type="scientific">Hexamita inflata</name>
    <dbReference type="NCBI Taxonomy" id="28002"/>
    <lineage>
        <taxon>Eukaryota</taxon>
        <taxon>Metamonada</taxon>
        <taxon>Diplomonadida</taxon>
        <taxon>Hexamitidae</taxon>
        <taxon>Hexamitinae</taxon>
        <taxon>Hexamita</taxon>
    </lineage>
</organism>
<sequence length="138" mass="15839">MYNNNALVKILVQNVNKMTHLTISLSSVLRLNLIIPSSSHKSWHSTNPNLVTQSQPKMVKMNIIRQLTQNRKPSQSQRKPRRRSDQHLVQTEGNNEQKETEKQKTVSKKQVSESGETGPLTTQQGPYWVFTEWAQMTG</sequence>
<feature type="compositionally biased region" description="Polar residues" evidence="1">
    <location>
        <begin position="108"/>
        <end position="125"/>
    </location>
</feature>
<dbReference type="EMBL" id="CAXDID020000045">
    <property type="protein sequence ID" value="CAL6002382.1"/>
    <property type="molecule type" value="Genomic_DNA"/>
</dbReference>
<comment type="caution">
    <text evidence="2">The sequence shown here is derived from an EMBL/GenBank/DDBJ whole genome shotgun (WGS) entry which is preliminary data.</text>
</comment>
<reference evidence="2" key="1">
    <citation type="submission" date="2023-06" db="EMBL/GenBank/DDBJ databases">
        <authorList>
            <person name="Kurt Z."/>
        </authorList>
    </citation>
    <scope>NUCLEOTIDE SEQUENCE</scope>
</reference>
<feature type="compositionally biased region" description="Basic and acidic residues" evidence="1">
    <location>
        <begin position="95"/>
        <end position="104"/>
    </location>
</feature>
<evidence type="ECO:0000313" key="3">
    <source>
        <dbReference type="EMBL" id="CAL6002382.1"/>
    </source>
</evidence>
<evidence type="ECO:0000256" key="1">
    <source>
        <dbReference type="SAM" id="MobiDB-lite"/>
    </source>
</evidence>
<gene>
    <name evidence="3" type="ORF">HINF_LOCUS17894</name>
    <name evidence="2" type="ORF">HINF_LOCUS66137</name>
</gene>
<dbReference type="Proteomes" id="UP001642409">
    <property type="component" value="Unassembled WGS sequence"/>
</dbReference>